<sequence>MESRRSGKVSIAFTTLNIVAKAIYRADLPDGLALTIEWLLHDLSEEVFFLMMELIEKTRKKDFNDILYADWYRWLAR</sequence>
<evidence type="ECO:0000313" key="2">
    <source>
        <dbReference type="Proteomes" id="UP000321400"/>
    </source>
</evidence>
<gene>
    <name evidence="1" type="ORF">HAL01_25210</name>
</gene>
<accession>A0A511X518</accession>
<dbReference type="RefSeq" id="WP_146876978.1">
    <property type="nucleotide sequence ID" value="NZ_BJYE01000063.1"/>
</dbReference>
<dbReference type="AlphaFoldDB" id="A0A511X518"/>
<protein>
    <recommendedName>
        <fullName evidence="3">HD domain-containing protein</fullName>
    </recommendedName>
</protein>
<organism evidence="1 2">
    <name type="scientific">Halolactibacillus alkaliphilus</name>
    <dbReference type="NCBI Taxonomy" id="442899"/>
    <lineage>
        <taxon>Bacteria</taxon>
        <taxon>Bacillati</taxon>
        <taxon>Bacillota</taxon>
        <taxon>Bacilli</taxon>
        <taxon>Bacillales</taxon>
        <taxon>Bacillaceae</taxon>
        <taxon>Halolactibacillus</taxon>
    </lineage>
</organism>
<evidence type="ECO:0008006" key="3">
    <source>
        <dbReference type="Google" id="ProtNLM"/>
    </source>
</evidence>
<comment type="caution">
    <text evidence="1">The sequence shown here is derived from an EMBL/GenBank/DDBJ whole genome shotgun (WGS) entry which is preliminary data.</text>
</comment>
<dbReference type="EMBL" id="BJYE01000063">
    <property type="protein sequence ID" value="GEN58057.1"/>
    <property type="molecule type" value="Genomic_DNA"/>
</dbReference>
<keyword evidence="2" id="KW-1185">Reference proteome</keyword>
<evidence type="ECO:0000313" key="1">
    <source>
        <dbReference type="EMBL" id="GEN58057.1"/>
    </source>
</evidence>
<reference evidence="1 2" key="1">
    <citation type="submission" date="2019-07" db="EMBL/GenBank/DDBJ databases">
        <title>Whole genome shotgun sequence of Halolactibacillus alkaliphilus NBRC 103919.</title>
        <authorList>
            <person name="Hosoyama A."/>
            <person name="Uohara A."/>
            <person name="Ohji S."/>
            <person name="Ichikawa N."/>
        </authorList>
    </citation>
    <scope>NUCLEOTIDE SEQUENCE [LARGE SCALE GENOMIC DNA]</scope>
    <source>
        <strain evidence="1 2">NBRC 103919</strain>
    </source>
</reference>
<dbReference type="Proteomes" id="UP000321400">
    <property type="component" value="Unassembled WGS sequence"/>
</dbReference>
<proteinExistence type="predicted"/>
<name>A0A511X518_9BACI</name>